<protein>
    <recommendedName>
        <fullName evidence="2">Tyr recombinase domain-containing protein</fullName>
    </recommendedName>
</protein>
<keyword evidence="4" id="KW-1185">Reference proteome</keyword>
<evidence type="ECO:0000259" key="2">
    <source>
        <dbReference type="PROSITE" id="PS51898"/>
    </source>
</evidence>
<dbReference type="InterPro" id="IPR011010">
    <property type="entry name" value="DNA_brk_join_enz"/>
</dbReference>
<proteinExistence type="predicted"/>
<evidence type="ECO:0000313" key="4">
    <source>
        <dbReference type="Proteomes" id="UP000294853"/>
    </source>
</evidence>
<dbReference type="GO" id="GO:0006310">
    <property type="term" value="P:DNA recombination"/>
    <property type="evidence" value="ECO:0007669"/>
    <property type="project" value="UniProtKB-KW"/>
</dbReference>
<dbReference type="GO" id="GO:0015074">
    <property type="term" value="P:DNA integration"/>
    <property type="evidence" value="ECO:0007669"/>
    <property type="project" value="InterPro"/>
</dbReference>
<dbReference type="GO" id="GO:0003677">
    <property type="term" value="F:DNA binding"/>
    <property type="evidence" value="ECO:0007669"/>
    <property type="project" value="InterPro"/>
</dbReference>
<dbReference type="OrthoDB" id="1822491at2"/>
<dbReference type="Gene3D" id="1.10.443.10">
    <property type="entry name" value="Intergrase catalytic core"/>
    <property type="match status" value="1"/>
</dbReference>
<sequence length="441" mass="48958">MEVLGGVAVFAPAKPSGYFRLRWTGLDGRRADTSGGRDLGAARAKAADIAAGLARAAGPQATATLGELFTRYLDEGRSPYTGRRWKRSTRIQIEDNLGRALRGHAHVAAMDVTREVLDRMRAEAGTPHMVRINTTALRAFLLWGYRHSPSFFTIAQAELLPPRVVMPAPAVKGTQAPTRRTRARRVGQADEYVHEEDAPSAAQVRALSAALERLAGPWGALAPELAANCGPRWGEQFQLRAPDVHLDGCEEAQQPHFHIDWAVDPGAPANCPNGRRARPKGDKTRIAPLPTESFTGTRLKAMVVSRLEAVRAEQHSGVNPDALLFPAPRGGIWWHSAFEAYVLRCAMEEAGWPLRVWEEERDVWDARNESYTTRTRTRTLAVMPWHSLRHRFARVAIDLYGADPGVLMALGGWENELTVLHRYYRTGREHTQRGLALFARQ</sequence>
<dbReference type="KEGG" id="nsn:EXE58_15870"/>
<evidence type="ECO:0000256" key="1">
    <source>
        <dbReference type="ARBA" id="ARBA00023172"/>
    </source>
</evidence>
<name>A0A4P7IHJ7_9ACTN</name>
<dbReference type="RefSeq" id="WP_135268769.1">
    <property type="nucleotide sequence ID" value="NZ_CP038436.1"/>
</dbReference>
<reference evidence="3 4" key="1">
    <citation type="submission" date="2019-03" db="EMBL/GenBank/DDBJ databases">
        <title>Three New Species of Nocardioides, Nocardioides euryhalodurans sp. nov., Nocardioides seonyuensis sp. nov. and Nocardioides eburneoflavus sp. nov. Iolated from Soil.</title>
        <authorList>
            <person name="Roh S.G."/>
            <person name="Lee C."/>
            <person name="Kim M.-K."/>
            <person name="Kim S.B."/>
        </authorList>
    </citation>
    <scope>NUCLEOTIDE SEQUENCE [LARGE SCALE GENOMIC DNA]</scope>
    <source>
        <strain evidence="3 4">MMS17-SY207-3</strain>
    </source>
</reference>
<accession>A0A4P7IHJ7</accession>
<gene>
    <name evidence="3" type="ORF">EXE58_15870</name>
</gene>
<dbReference type="InterPro" id="IPR002104">
    <property type="entry name" value="Integrase_catalytic"/>
</dbReference>
<dbReference type="AlphaFoldDB" id="A0A4P7IHJ7"/>
<dbReference type="EMBL" id="CP038436">
    <property type="protein sequence ID" value="QBX56784.1"/>
    <property type="molecule type" value="Genomic_DNA"/>
</dbReference>
<dbReference type="SUPFAM" id="SSF56349">
    <property type="entry name" value="DNA breaking-rejoining enzymes"/>
    <property type="match status" value="1"/>
</dbReference>
<dbReference type="InterPro" id="IPR013762">
    <property type="entry name" value="Integrase-like_cat_sf"/>
</dbReference>
<keyword evidence="1" id="KW-0233">DNA recombination</keyword>
<dbReference type="PROSITE" id="PS51898">
    <property type="entry name" value="TYR_RECOMBINASE"/>
    <property type="match status" value="1"/>
</dbReference>
<evidence type="ECO:0000313" key="3">
    <source>
        <dbReference type="EMBL" id="QBX56784.1"/>
    </source>
</evidence>
<dbReference type="Proteomes" id="UP000294853">
    <property type="component" value="Chromosome"/>
</dbReference>
<organism evidence="3 4">
    <name type="scientific">Nocardioides seonyuensis</name>
    <dbReference type="NCBI Taxonomy" id="2518371"/>
    <lineage>
        <taxon>Bacteria</taxon>
        <taxon>Bacillati</taxon>
        <taxon>Actinomycetota</taxon>
        <taxon>Actinomycetes</taxon>
        <taxon>Propionibacteriales</taxon>
        <taxon>Nocardioidaceae</taxon>
        <taxon>Nocardioides</taxon>
    </lineage>
</organism>
<feature type="domain" description="Tyr recombinase" evidence="2">
    <location>
        <begin position="194"/>
        <end position="436"/>
    </location>
</feature>